<dbReference type="GeneID" id="40157567"/>
<dbReference type="InterPro" id="IPR011055">
    <property type="entry name" value="Dup_hybrid_motif"/>
</dbReference>
<feature type="transmembrane region" description="Helical" evidence="2">
    <location>
        <begin position="95"/>
        <end position="113"/>
    </location>
</feature>
<feature type="transmembrane region" description="Helical" evidence="2">
    <location>
        <begin position="53"/>
        <end position="74"/>
    </location>
</feature>
<dbReference type="OrthoDB" id="7494at2157"/>
<feature type="compositionally biased region" description="Basic and acidic residues" evidence="1">
    <location>
        <begin position="351"/>
        <end position="366"/>
    </location>
</feature>
<evidence type="ECO:0000256" key="2">
    <source>
        <dbReference type="SAM" id="Phobius"/>
    </source>
</evidence>
<evidence type="ECO:0000313" key="6">
    <source>
        <dbReference type="Proteomes" id="UP000027075"/>
    </source>
</evidence>
<keyword evidence="2" id="KW-0812">Transmembrane</keyword>
<gene>
    <name evidence="4" type="ORF">BM92_13505</name>
    <name evidence="5" type="ORF">E6P09_14080</name>
</gene>
<dbReference type="Proteomes" id="UP000027075">
    <property type="component" value="Chromosome"/>
</dbReference>
<sequence length="507" mass="54838">MSETRRGSASRSRVSRIRERIKSISPLSLVMLGFLGFLGDAFSQLEILKLFKFFWLFAFWPIAAMLFGAIRNALGYEKDSPGPRDWLSMDDSLTTYLAFFVGLLLSFFNPLALCQDMMQLLGSIVAIVRNRGSLPDPESYEQSGSYRLPVEGTWTVINGSPIKKYSHSWFPATQRYAHDFVITDEDGRTHPEGTDTNTANYYCYDQPVVAPADGTVVSVGDSDPELSRGGGFSHPFKRSIIGNHVAIRHAEGEYSNLVHLVPGSIEVEPGDHVKQGEQIGRCGHTGNSSEPHLHFQLQDHPTFEIAAGLPVKFENVDIEIPGTDVVETTDWSTPEDEDSGRYIHVGQRVTHNPDDRSHRNEVETKPSETSLDTSSNRAVAVGVFAKGISIGGILTVFAGAVVSSLSTVAVVLTGSAALAVAYWCGRRLLSDDPPSSSGLVIAVAVGLTALSVGAAGELDTVSGFSSFSVGGGMFVIGFLLYGVTSAYLRYRLSEDDVAGSLSRRVGS</sequence>
<feature type="transmembrane region" description="Helical" evidence="2">
    <location>
        <begin position="396"/>
        <end position="424"/>
    </location>
</feature>
<dbReference type="RefSeq" id="WP_049917497.1">
    <property type="nucleotide sequence ID" value="NZ_AOLO01000012.1"/>
</dbReference>
<evidence type="ECO:0000313" key="4">
    <source>
        <dbReference type="EMBL" id="AHZ23592.1"/>
    </source>
</evidence>
<feature type="transmembrane region" description="Helical" evidence="2">
    <location>
        <begin position="436"/>
        <end position="455"/>
    </location>
</feature>
<evidence type="ECO:0000313" key="5">
    <source>
        <dbReference type="EMBL" id="QCQ76344.1"/>
    </source>
</evidence>
<accession>A0A059TXU3</accession>
<dbReference type="EMBL" id="CP007551">
    <property type="protein sequence ID" value="AHZ23592.1"/>
    <property type="molecule type" value="Genomic_DNA"/>
</dbReference>
<dbReference type="SUPFAM" id="SSF51261">
    <property type="entry name" value="Duplicated hybrid motif"/>
    <property type="match status" value="1"/>
</dbReference>
<dbReference type="EMBL" id="CP039139">
    <property type="protein sequence ID" value="QCQ76344.1"/>
    <property type="molecule type" value="Genomic_DNA"/>
</dbReference>
<proteinExistence type="predicted"/>
<protein>
    <submittedName>
        <fullName evidence="5">M23 family peptidase</fullName>
    </submittedName>
    <submittedName>
        <fullName evidence="4">Peptidase M23</fullName>
    </submittedName>
</protein>
<evidence type="ECO:0000256" key="1">
    <source>
        <dbReference type="SAM" id="MobiDB-lite"/>
    </source>
</evidence>
<feature type="domain" description="M23ase beta-sheet core" evidence="3">
    <location>
        <begin position="205"/>
        <end position="299"/>
    </location>
</feature>
<keyword evidence="2" id="KW-1133">Transmembrane helix</keyword>
<reference evidence="5 7" key="2">
    <citation type="submission" date="2019-04" db="EMBL/GenBank/DDBJ databases">
        <title>Methylomes of two halophilic Archaea, Haloarcula marismortui and Haloferax mediterranei.</title>
        <authorList>
            <person name="DasSarma S."/>
            <person name="DasSarma P."/>
            <person name="DasSarma S."/>
            <person name="Fomenkov A."/>
            <person name="Vincze T."/>
            <person name="Anton B.P."/>
            <person name="Roberts R.J."/>
        </authorList>
    </citation>
    <scope>NUCLEOTIDE SEQUENCE [LARGE SCALE GENOMIC DNA]</scope>
    <source>
        <strain evidence="5">ATCC 33500</strain>
        <strain evidence="7">ATCC 33500 / DSM 1411 / JCM 8866 / NBRC 14739 / NCIMB 2177 / R-4</strain>
    </source>
</reference>
<dbReference type="PANTHER" id="PTHR21666">
    <property type="entry name" value="PEPTIDASE-RELATED"/>
    <property type="match status" value="1"/>
</dbReference>
<reference evidence="4 6" key="1">
    <citation type="submission" date="2014-04" db="EMBL/GenBank/DDBJ databases">
        <title>Transcriptional profiles of Haloferax mediterranei on the basis of nitrogen availability.</title>
        <authorList>
            <person name="Bautista V."/>
        </authorList>
    </citation>
    <scope>NUCLEOTIDE SEQUENCE [LARGE SCALE GENOMIC DNA]</scope>
    <source>
        <strain evidence="4">ATCC 33500</strain>
        <strain evidence="6">ATCC 33500 / DSM 1411 / JCM 8866 / NBRC 14739 / NCIMB 2177 / R-4</strain>
    </source>
</reference>
<name>A0A059TXU3_HALMT</name>
<dbReference type="AlphaFoldDB" id="A0A059TXU3"/>
<dbReference type="InterPro" id="IPR050570">
    <property type="entry name" value="Cell_wall_metabolism_enzyme"/>
</dbReference>
<dbReference type="Proteomes" id="UP000299011">
    <property type="component" value="Chromosome"/>
</dbReference>
<dbReference type="CDD" id="cd12797">
    <property type="entry name" value="M23_peptidase"/>
    <property type="match status" value="1"/>
</dbReference>
<dbReference type="GO" id="GO:0004222">
    <property type="term" value="F:metalloendopeptidase activity"/>
    <property type="evidence" value="ECO:0007669"/>
    <property type="project" value="TreeGrafter"/>
</dbReference>
<organism evidence="4 6">
    <name type="scientific">Haloferax mediterranei (strain ATCC 33500 / DSM 1411 / JCM 8866 / NBRC 14739 / NCIMB 2177 / R-4)</name>
    <name type="common">Halobacterium mediterranei</name>
    <dbReference type="NCBI Taxonomy" id="523841"/>
    <lineage>
        <taxon>Archaea</taxon>
        <taxon>Methanobacteriati</taxon>
        <taxon>Methanobacteriota</taxon>
        <taxon>Stenosarchaea group</taxon>
        <taxon>Halobacteria</taxon>
        <taxon>Halobacteriales</taxon>
        <taxon>Haloferacaceae</taxon>
        <taxon>Haloferax</taxon>
    </lineage>
</organism>
<evidence type="ECO:0000313" key="7">
    <source>
        <dbReference type="Proteomes" id="UP000299011"/>
    </source>
</evidence>
<dbReference type="Pfam" id="PF01551">
    <property type="entry name" value="Peptidase_M23"/>
    <property type="match status" value="1"/>
</dbReference>
<evidence type="ECO:0000259" key="3">
    <source>
        <dbReference type="Pfam" id="PF01551"/>
    </source>
</evidence>
<keyword evidence="2" id="KW-0472">Membrane</keyword>
<feature type="transmembrane region" description="Helical" evidence="2">
    <location>
        <begin position="461"/>
        <end position="483"/>
    </location>
</feature>
<feature type="region of interest" description="Disordered" evidence="1">
    <location>
        <begin position="348"/>
        <end position="373"/>
    </location>
</feature>
<dbReference type="Gene3D" id="2.70.70.10">
    <property type="entry name" value="Glucose Permease (Domain IIA)"/>
    <property type="match status" value="1"/>
</dbReference>
<dbReference type="PANTHER" id="PTHR21666:SF270">
    <property type="entry name" value="MUREIN HYDROLASE ACTIVATOR ENVC"/>
    <property type="match status" value="1"/>
</dbReference>
<dbReference type="InterPro" id="IPR016047">
    <property type="entry name" value="M23ase_b-sheet_dom"/>
</dbReference>